<keyword evidence="5 10" id="KW-0028">Amino-acid biosynthesis</keyword>
<feature type="binding site" evidence="10">
    <location>
        <position position="613"/>
    </location>
    <ligand>
        <name>L-homocysteine</name>
        <dbReference type="ChEBI" id="CHEBI:58199"/>
    </ligand>
</feature>
<dbReference type="InterPro" id="IPR038071">
    <property type="entry name" value="UROD/MetE-like_sf"/>
</dbReference>
<dbReference type="PIRSF" id="PIRSF000382">
    <property type="entry name" value="MeTrfase_B12_ind"/>
    <property type="match status" value="1"/>
</dbReference>
<feature type="binding site" evidence="10">
    <location>
        <begin position="15"/>
        <end position="18"/>
    </location>
    <ligand>
        <name>5-methyltetrahydropteroyltri-L-glutamate</name>
        <dbReference type="ChEBI" id="CHEBI:58207"/>
    </ligand>
</feature>
<evidence type="ECO:0000313" key="13">
    <source>
        <dbReference type="EMBL" id="EWH15218.1"/>
    </source>
</evidence>
<dbReference type="NCBIfam" id="TIGR01371">
    <property type="entry name" value="met_syn_B12ind"/>
    <property type="match status" value="1"/>
</dbReference>
<dbReference type="Pfam" id="PF08267">
    <property type="entry name" value="Meth_synt_1"/>
    <property type="match status" value="1"/>
</dbReference>
<comment type="pathway">
    <text evidence="2 10">Amino-acid biosynthesis; L-methionine biosynthesis via de novo pathway; L-methionine from L-homocysteine (MetE route): step 1/1.</text>
</comment>
<dbReference type="EMBL" id="ARZX01000001">
    <property type="protein sequence ID" value="EWH15218.1"/>
    <property type="molecule type" value="Genomic_DNA"/>
</dbReference>
<comment type="function">
    <text evidence="1 10">Catalyzes the transfer of a methyl group from 5-methyltetrahydrofolate to homocysteine resulting in methionine formation.</text>
</comment>
<feature type="binding site" evidence="10">
    <location>
        <position position="657"/>
    </location>
    <ligand>
        <name>Zn(2+)</name>
        <dbReference type="ChEBI" id="CHEBI:29105"/>
        <note>catalytic</note>
    </ligand>
</feature>
<evidence type="ECO:0000256" key="10">
    <source>
        <dbReference type="HAMAP-Rule" id="MF_00172"/>
    </source>
</evidence>
<comment type="caution">
    <text evidence="13">The sequence shown here is derived from an EMBL/GenBank/DDBJ whole genome shotgun (WGS) entry which is preliminary data.</text>
</comment>
<dbReference type="SUPFAM" id="SSF51726">
    <property type="entry name" value="UROD/MetE-like"/>
    <property type="match status" value="2"/>
</dbReference>
<dbReference type="NCBIfam" id="NF003556">
    <property type="entry name" value="PRK05222.1"/>
    <property type="match status" value="1"/>
</dbReference>
<evidence type="ECO:0000256" key="5">
    <source>
        <dbReference type="ARBA" id="ARBA00022605"/>
    </source>
</evidence>
<dbReference type="PANTHER" id="PTHR30519">
    <property type="entry name" value="5-METHYLTETRAHYDROPTEROYLTRIGLUTAMATE--HOMOCYSTEINE METHYLTRANSFERASE"/>
    <property type="match status" value="1"/>
</dbReference>
<evidence type="ECO:0000256" key="3">
    <source>
        <dbReference type="ARBA" id="ARBA00009553"/>
    </source>
</evidence>
<feature type="binding site" evidence="10">
    <location>
        <position position="575"/>
    </location>
    <ligand>
        <name>5-methyltetrahydropteroyltri-L-glutamate</name>
        <dbReference type="ChEBI" id="CHEBI:58207"/>
    </ligand>
</feature>
<evidence type="ECO:0000256" key="6">
    <source>
        <dbReference type="ARBA" id="ARBA00022679"/>
    </source>
</evidence>
<dbReference type="GO" id="GO:0032259">
    <property type="term" value="P:methylation"/>
    <property type="evidence" value="ECO:0007669"/>
    <property type="project" value="UniProtKB-KW"/>
</dbReference>
<evidence type="ECO:0000256" key="9">
    <source>
        <dbReference type="ARBA" id="ARBA00023167"/>
    </source>
</evidence>
<feature type="binding site" evidence="10">
    <location>
        <position position="655"/>
    </location>
    <ligand>
        <name>Zn(2+)</name>
        <dbReference type="ChEBI" id="CHEBI:29105"/>
        <note>catalytic</note>
    </ligand>
</feature>
<evidence type="ECO:0000256" key="8">
    <source>
        <dbReference type="ARBA" id="ARBA00022833"/>
    </source>
</evidence>
<dbReference type="HAMAP" id="MF_00172">
    <property type="entry name" value="Meth_synth"/>
    <property type="match status" value="1"/>
</dbReference>
<feature type="binding site" evidence="10">
    <location>
        <position position="498"/>
    </location>
    <ligand>
        <name>L-methionine</name>
        <dbReference type="ChEBI" id="CHEBI:57844"/>
    </ligand>
</feature>
<accession>A0ABN0RTH1</accession>
<dbReference type="InterPro" id="IPR013215">
    <property type="entry name" value="Cbl-indep_Met_Synth_N"/>
</dbReference>
<evidence type="ECO:0000256" key="7">
    <source>
        <dbReference type="ARBA" id="ARBA00022723"/>
    </source>
</evidence>
<keyword evidence="10" id="KW-0677">Repeat</keyword>
<evidence type="ECO:0000259" key="12">
    <source>
        <dbReference type="Pfam" id="PF08267"/>
    </source>
</evidence>
<evidence type="ECO:0000256" key="1">
    <source>
        <dbReference type="ARBA" id="ARBA00002777"/>
    </source>
</evidence>
<keyword evidence="8 10" id="KW-0862">Zinc</keyword>
<feature type="binding site" evidence="10">
    <location>
        <position position="619"/>
    </location>
    <ligand>
        <name>5-methyltetrahydropteroyltri-L-glutamate</name>
        <dbReference type="ChEBI" id="CHEBI:58207"/>
    </ligand>
</feature>
<dbReference type="Pfam" id="PF01717">
    <property type="entry name" value="Meth_synt_2"/>
    <property type="match status" value="1"/>
</dbReference>
<feature type="domain" description="Cobalamin-independent methionine synthase MetE N-terminal" evidence="12">
    <location>
        <begin position="3"/>
        <end position="318"/>
    </location>
</feature>
<dbReference type="GO" id="GO:0003871">
    <property type="term" value="F:5-methyltetrahydropteroyltriglutamate-homocysteine S-methyltransferase activity"/>
    <property type="evidence" value="ECO:0007669"/>
    <property type="project" value="UniProtKB-EC"/>
</dbReference>
<comment type="cofactor">
    <cofactor evidence="10">
        <name>Zn(2+)</name>
        <dbReference type="ChEBI" id="CHEBI:29105"/>
    </cofactor>
    <text evidence="10">Binds 1 zinc ion per subunit.</text>
</comment>
<dbReference type="CDD" id="cd03311">
    <property type="entry name" value="CIMS_C_terminal_like"/>
    <property type="match status" value="1"/>
</dbReference>
<dbReference type="InterPro" id="IPR002629">
    <property type="entry name" value="Met_Synth_C/arc"/>
</dbReference>
<evidence type="ECO:0000313" key="14">
    <source>
        <dbReference type="Proteomes" id="UP000019275"/>
    </source>
</evidence>
<protein>
    <recommendedName>
        <fullName evidence="10">5-methyltetrahydropteroyltriglutamate--homocysteine methyltransferase</fullName>
        <ecNumber evidence="10">2.1.1.14</ecNumber>
    </recommendedName>
    <alternativeName>
        <fullName evidence="10">Cobalamin-independent methionine synthase</fullName>
    </alternativeName>
    <alternativeName>
        <fullName evidence="10">Methionine synthase, vitamin-B12 independent isozyme</fullName>
    </alternativeName>
</protein>
<feature type="binding site" evidence="10">
    <location>
        <position position="613"/>
    </location>
    <ligand>
        <name>L-methionine</name>
        <dbReference type="ChEBI" id="CHEBI:57844"/>
    </ligand>
</feature>
<feature type="active site" description="Proton donor" evidence="10">
    <location>
        <position position="708"/>
    </location>
</feature>
<dbReference type="Gene3D" id="3.20.20.210">
    <property type="match status" value="2"/>
</dbReference>
<evidence type="ECO:0000259" key="11">
    <source>
        <dbReference type="Pfam" id="PF01717"/>
    </source>
</evidence>
<dbReference type="EC" id="2.1.1.14" evidence="10"/>
<dbReference type="RefSeq" id="WP_034643129.1">
    <property type="nucleotide sequence ID" value="NZ_ARZX01000001.1"/>
</dbReference>
<comment type="catalytic activity">
    <reaction evidence="10">
        <text>5-methyltetrahydropteroyltri-L-glutamate + L-homocysteine = tetrahydropteroyltri-L-glutamate + L-methionine</text>
        <dbReference type="Rhea" id="RHEA:21196"/>
        <dbReference type="ChEBI" id="CHEBI:57844"/>
        <dbReference type="ChEBI" id="CHEBI:58140"/>
        <dbReference type="ChEBI" id="CHEBI:58199"/>
        <dbReference type="ChEBI" id="CHEBI:58207"/>
        <dbReference type="EC" id="2.1.1.14"/>
    </reaction>
</comment>
<feature type="binding site" evidence="10">
    <location>
        <position position="498"/>
    </location>
    <ligand>
        <name>L-homocysteine</name>
        <dbReference type="ChEBI" id="CHEBI:58199"/>
    </ligand>
</feature>
<keyword evidence="7 10" id="KW-0479">Metal-binding</keyword>
<keyword evidence="4 10" id="KW-0489">Methyltransferase</keyword>
<feature type="binding site" evidence="10">
    <location>
        <position position="679"/>
    </location>
    <ligand>
        <name>Zn(2+)</name>
        <dbReference type="ChEBI" id="CHEBI:29105"/>
        <note>catalytic</note>
    </ligand>
</feature>
<dbReference type="Proteomes" id="UP000019275">
    <property type="component" value="Unassembled WGS sequence"/>
</dbReference>
<sequence>MKTNVLGYPRIGAKRELKKVSEKYWKGTATKTELVEMGKQLKLYNWKLMQKAGVDLIPSNDFSFYDQVLDATLTYGCIPARYQKIKEKESKLNLYFAMARGLQNNEFDVTAMEMTKWFDTNYHYLVPEFTANQDFELFSLKPVEEFKEALAHNIATKPVVLSPVTYLLLGKEKEGGFNKIDLLNNLLPVFFELITELVAAGATHVQLDEPCLALNLTAKDRQAVTKLYTQLAGKFPDLKIILTSYFDCYGDNLETVLQLPVYALHLDLVRCSLQLDDVLNATNFKKDKILSLGLVDGRNIWKNNFEATLATVQNVVAKLGVDKVWLATSCSLLHTPYDLDLEQNEETLPTSVKQWLAFAKQKIDELVTLKKLATADKSKEVVAKLLSNTKAHKAKKESLVIHNAAVKARIGLLTANDSERNAEFSSRQKIQKNKLKLPVYPTTTIGSFPQTKEVRSWRSKFKKKELSLDAYNTLIQKEIEETIRFQEKIGLDVLVHGECERNDMVEYFGEKLDGFAISSFGWVQSYGSRAVKPPILFGDVSRPVAMTVNWSAYAQSLSSKVVKGMLTGPVTILQWSFVRNDQPRSETCKQIALAIRDEVVDLEKAGLQAIQVDEPAIREGLPLRKEYRDAYLTWAVESFKIATSGVADKTQIHTHMCYSEFNDIIEHITKLDADVITIETSRSKMDLLNVFVDYKYPNEIGPGVYDIHSPRVPTLQEIEDLLEKASKLLPVDNIWVNPDCGLKTRDWPETKAALENLVAAAKTMRSKLKTTY</sequence>
<reference evidence="13 14" key="1">
    <citation type="journal article" date="2014" name="Genome Announc.">
        <title>Draft Genome Sequence of the Carrageenan-Degrading Bacterium Cellulophaga sp. Strain KL-A, Isolated from Decaying Marine Algae.</title>
        <authorList>
            <person name="Shan D."/>
            <person name="Ying J."/>
            <person name="Li X."/>
            <person name="Gao Z."/>
            <person name="Wei G."/>
            <person name="Shao Z."/>
        </authorList>
    </citation>
    <scope>NUCLEOTIDE SEQUENCE [LARGE SCALE GENOMIC DNA]</scope>
    <source>
        <strain evidence="13 14">KL-A</strain>
    </source>
</reference>
<evidence type="ECO:0000256" key="2">
    <source>
        <dbReference type="ARBA" id="ARBA00004681"/>
    </source>
</evidence>
<dbReference type="CDD" id="cd03312">
    <property type="entry name" value="CIMS_N_terminal_like"/>
    <property type="match status" value="1"/>
</dbReference>
<comment type="caution">
    <text evidence="10">Lacks conserved residue(s) required for the propagation of feature annotation.</text>
</comment>
<gene>
    <name evidence="10" type="primary">metE</name>
    <name evidence="13" type="ORF">KLA_01625</name>
</gene>
<feature type="domain" description="Cobalamin-independent methionine synthase MetE C-terminal/archaeal" evidence="11">
    <location>
        <begin position="441"/>
        <end position="762"/>
    </location>
</feature>
<keyword evidence="14" id="KW-1185">Reference proteome</keyword>
<keyword evidence="6 10" id="KW-0808">Transferase</keyword>
<evidence type="ECO:0000256" key="4">
    <source>
        <dbReference type="ARBA" id="ARBA00022603"/>
    </source>
</evidence>
<dbReference type="InterPro" id="IPR006276">
    <property type="entry name" value="Cobalamin-indep_Met_synthase"/>
</dbReference>
<feature type="binding site" evidence="10">
    <location>
        <begin position="445"/>
        <end position="447"/>
    </location>
    <ligand>
        <name>L-methionine</name>
        <dbReference type="ChEBI" id="CHEBI:57844"/>
    </ligand>
</feature>
<feature type="binding site" evidence="10">
    <location>
        <position position="740"/>
    </location>
    <ligand>
        <name>Zn(2+)</name>
        <dbReference type="ChEBI" id="CHEBI:29105"/>
        <note>catalytic</note>
    </ligand>
</feature>
<name>A0ABN0RTH1_9FLAO</name>
<proteinExistence type="inferred from homology"/>
<feature type="binding site" evidence="10">
    <location>
        <position position="116"/>
    </location>
    <ligand>
        <name>5-methyltetrahydropteroyltri-L-glutamate</name>
        <dbReference type="ChEBI" id="CHEBI:58207"/>
    </ligand>
</feature>
<feature type="binding site" evidence="10">
    <location>
        <begin position="445"/>
        <end position="447"/>
    </location>
    <ligand>
        <name>L-homocysteine</name>
        <dbReference type="ChEBI" id="CHEBI:58199"/>
    </ligand>
</feature>
<organism evidence="13 14">
    <name type="scientific">Cellulophaga geojensis KL-A</name>
    <dbReference type="NCBI Taxonomy" id="1328323"/>
    <lineage>
        <taxon>Bacteria</taxon>
        <taxon>Pseudomonadati</taxon>
        <taxon>Bacteroidota</taxon>
        <taxon>Flavobacteriia</taxon>
        <taxon>Flavobacteriales</taxon>
        <taxon>Flavobacteriaceae</taxon>
        <taxon>Cellulophaga</taxon>
    </lineage>
</organism>
<keyword evidence="9 10" id="KW-0486">Methionine biosynthesis</keyword>
<comment type="similarity">
    <text evidence="3 10">Belongs to the vitamin-B12 independent methionine synthase family.</text>
</comment>